<sequence>MLGTELKAVASKFYRMEINSAVQDLNRAVDLVGEFVSEAISQEKLSSEQLQDVNQTLSLIMDCLQNDDYILVADLFQHELAPLIEELG</sequence>
<organism evidence="1 2">
    <name type="scientific">Tumebacillus amylolyticus</name>
    <dbReference type="NCBI Taxonomy" id="2801339"/>
    <lineage>
        <taxon>Bacteria</taxon>
        <taxon>Bacillati</taxon>
        <taxon>Bacillota</taxon>
        <taxon>Bacilli</taxon>
        <taxon>Bacillales</taxon>
        <taxon>Alicyclobacillaceae</taxon>
        <taxon>Tumebacillus</taxon>
    </lineage>
</organism>
<dbReference type="EMBL" id="JAEQNB010000001">
    <property type="protein sequence ID" value="MBL0385520.1"/>
    <property type="molecule type" value="Genomic_DNA"/>
</dbReference>
<evidence type="ECO:0000313" key="1">
    <source>
        <dbReference type="EMBL" id="MBL0385520.1"/>
    </source>
</evidence>
<keyword evidence="2" id="KW-1185">Reference proteome</keyword>
<proteinExistence type="predicted"/>
<protein>
    <submittedName>
        <fullName evidence="1">Uncharacterized protein</fullName>
    </submittedName>
</protein>
<comment type="caution">
    <text evidence="1">The sequence shown here is derived from an EMBL/GenBank/DDBJ whole genome shotgun (WGS) entry which is preliminary data.</text>
</comment>
<reference evidence="1 2" key="1">
    <citation type="submission" date="2021-01" db="EMBL/GenBank/DDBJ databases">
        <title>Tumebacillus sp. strain ITR2 16S ribosomal RNA gene Genome sequencing and assembly.</title>
        <authorList>
            <person name="Kang M."/>
        </authorList>
    </citation>
    <scope>NUCLEOTIDE SEQUENCE [LARGE SCALE GENOMIC DNA]</scope>
    <source>
        <strain evidence="1 2">ITR2</strain>
    </source>
</reference>
<accession>A0ABS1J5T3</accession>
<gene>
    <name evidence="1" type="ORF">JJB07_02560</name>
</gene>
<dbReference type="Proteomes" id="UP000602284">
    <property type="component" value="Unassembled WGS sequence"/>
</dbReference>
<name>A0ABS1J5T3_9BACL</name>
<evidence type="ECO:0000313" key="2">
    <source>
        <dbReference type="Proteomes" id="UP000602284"/>
    </source>
</evidence>
<dbReference type="RefSeq" id="WP_201630845.1">
    <property type="nucleotide sequence ID" value="NZ_JAEQNB010000001.1"/>
</dbReference>